<dbReference type="EnsemblMetazoa" id="GAUT006525-RA">
    <property type="protein sequence ID" value="GAUT006525-PA"/>
    <property type="gene ID" value="GAUT006525"/>
</dbReference>
<feature type="chain" id="PRO_5008398556" evidence="1">
    <location>
        <begin position="19"/>
        <end position="132"/>
    </location>
</feature>
<dbReference type="Proteomes" id="UP000078200">
    <property type="component" value="Unassembled WGS sequence"/>
</dbReference>
<dbReference type="Pfam" id="PF04527">
    <property type="entry name" value="Retinin_C"/>
    <property type="match status" value="1"/>
</dbReference>
<reference evidence="2" key="1">
    <citation type="submission" date="2020-05" db="UniProtKB">
        <authorList>
            <consortium name="EnsemblMetazoa"/>
        </authorList>
    </citation>
    <scope>IDENTIFICATION</scope>
    <source>
        <strain evidence="2">TTRI</strain>
    </source>
</reference>
<protein>
    <submittedName>
        <fullName evidence="2">Uncharacterized protein</fullName>
    </submittedName>
</protein>
<dbReference type="PANTHER" id="PTHR34931">
    <property type="entry name" value="FI02976P-RELATED"/>
    <property type="match status" value="1"/>
</dbReference>
<keyword evidence="3" id="KW-1185">Reference proteome</keyword>
<proteinExistence type="predicted"/>
<keyword evidence="1" id="KW-0732">Signal</keyword>
<dbReference type="VEuPathDB" id="VectorBase:GAUT006525"/>
<dbReference type="InterPro" id="IPR007614">
    <property type="entry name" value="Retinin_C"/>
</dbReference>
<sequence>MFKAIKLLLILTIACVNAGLLETHHVVHEPVLTKVGSVVQSVPSAVSHQSFTRIHNRAEVSHIVAPAVRTTVLTSPSLVNSVETVPVVKTIEHVVPAVKTVDIEHTHATLPVVHTAPFIKSLIPVTTYALHH</sequence>
<feature type="signal peptide" evidence="1">
    <location>
        <begin position="1"/>
        <end position="18"/>
    </location>
</feature>
<evidence type="ECO:0000313" key="2">
    <source>
        <dbReference type="EnsemblMetazoa" id="GAUT006525-PA"/>
    </source>
</evidence>
<dbReference type="AlphaFoldDB" id="A0A1A9UJ38"/>
<evidence type="ECO:0000256" key="1">
    <source>
        <dbReference type="SAM" id="SignalP"/>
    </source>
</evidence>
<evidence type="ECO:0000313" key="3">
    <source>
        <dbReference type="Proteomes" id="UP000078200"/>
    </source>
</evidence>
<accession>A0A1A9UJ38</accession>
<dbReference type="PANTHER" id="PTHR34931:SF3">
    <property type="entry name" value="FI02976P-RELATED"/>
    <property type="match status" value="1"/>
</dbReference>
<organism evidence="2 3">
    <name type="scientific">Glossina austeni</name>
    <name type="common">Savannah tsetse fly</name>
    <dbReference type="NCBI Taxonomy" id="7395"/>
    <lineage>
        <taxon>Eukaryota</taxon>
        <taxon>Metazoa</taxon>
        <taxon>Ecdysozoa</taxon>
        <taxon>Arthropoda</taxon>
        <taxon>Hexapoda</taxon>
        <taxon>Insecta</taxon>
        <taxon>Pterygota</taxon>
        <taxon>Neoptera</taxon>
        <taxon>Endopterygota</taxon>
        <taxon>Diptera</taxon>
        <taxon>Brachycera</taxon>
        <taxon>Muscomorpha</taxon>
        <taxon>Hippoboscoidea</taxon>
        <taxon>Glossinidae</taxon>
        <taxon>Glossina</taxon>
    </lineage>
</organism>
<name>A0A1A9UJ38_GLOAU</name>